<sequence>LTSGILHPPFYHPSAPVVMNFGGIGTVIGHEITHGFDYQGSQYDETGRLVNWWRNDTREKYEERVKCFERQYSSQVEPVTGKKVNGTLTIGDNIADNGGIKQAFKAYKIYTATKEQEMDLKLPKSMEQFSKEQLFFIAYASTWCNDNSKEHIEARLKDDSHAPATSRVLVPLMNSDDFAKAYNCPQGSKMNPVNKCLLY</sequence>
<feature type="non-terminal residue" evidence="3">
    <location>
        <position position="1"/>
    </location>
</feature>
<dbReference type="PROSITE" id="PS51885">
    <property type="entry name" value="NEPRILYSIN"/>
    <property type="match status" value="1"/>
</dbReference>
<dbReference type="EMBL" id="NCKV01017058">
    <property type="protein sequence ID" value="RWS20525.1"/>
    <property type="molecule type" value="Genomic_DNA"/>
</dbReference>
<organism evidence="3 4">
    <name type="scientific">Leptotrombidium deliense</name>
    <dbReference type="NCBI Taxonomy" id="299467"/>
    <lineage>
        <taxon>Eukaryota</taxon>
        <taxon>Metazoa</taxon>
        <taxon>Ecdysozoa</taxon>
        <taxon>Arthropoda</taxon>
        <taxon>Chelicerata</taxon>
        <taxon>Arachnida</taxon>
        <taxon>Acari</taxon>
        <taxon>Acariformes</taxon>
        <taxon>Trombidiformes</taxon>
        <taxon>Prostigmata</taxon>
        <taxon>Anystina</taxon>
        <taxon>Parasitengona</taxon>
        <taxon>Trombiculoidea</taxon>
        <taxon>Trombiculidae</taxon>
        <taxon>Leptotrombidium</taxon>
    </lineage>
</organism>
<evidence type="ECO:0000256" key="1">
    <source>
        <dbReference type="ARBA" id="ARBA00007357"/>
    </source>
</evidence>
<dbReference type="GO" id="GO:0005886">
    <property type="term" value="C:plasma membrane"/>
    <property type="evidence" value="ECO:0007669"/>
    <property type="project" value="TreeGrafter"/>
</dbReference>
<dbReference type="OrthoDB" id="6506552at2759"/>
<dbReference type="GO" id="GO:0016485">
    <property type="term" value="P:protein processing"/>
    <property type="evidence" value="ECO:0007669"/>
    <property type="project" value="TreeGrafter"/>
</dbReference>
<comment type="similarity">
    <text evidence="1">Belongs to the peptidase M13 family.</text>
</comment>
<dbReference type="InterPro" id="IPR000718">
    <property type="entry name" value="Peptidase_M13"/>
</dbReference>
<comment type="caution">
    <text evidence="3">The sequence shown here is derived from an EMBL/GenBank/DDBJ whole genome shotgun (WGS) entry which is preliminary data.</text>
</comment>
<dbReference type="VEuPathDB" id="VectorBase:LDEU011515"/>
<dbReference type="InterPro" id="IPR018497">
    <property type="entry name" value="Peptidase_M13_C"/>
</dbReference>
<dbReference type="CDD" id="cd08662">
    <property type="entry name" value="M13"/>
    <property type="match status" value="1"/>
</dbReference>
<dbReference type="PRINTS" id="PR00786">
    <property type="entry name" value="NEPRILYSIN"/>
</dbReference>
<name>A0A443RZ29_9ACAR</name>
<dbReference type="STRING" id="299467.A0A443RZ29"/>
<accession>A0A443RZ29</accession>
<dbReference type="PANTHER" id="PTHR11733">
    <property type="entry name" value="ZINC METALLOPROTEASE FAMILY M13 NEPRILYSIN-RELATED"/>
    <property type="match status" value="1"/>
</dbReference>
<reference evidence="3 4" key="1">
    <citation type="journal article" date="2018" name="Gigascience">
        <title>Genomes of trombidid mites reveal novel predicted allergens and laterally-transferred genes associated with secondary metabolism.</title>
        <authorList>
            <person name="Dong X."/>
            <person name="Chaisiri K."/>
            <person name="Xia D."/>
            <person name="Armstrong S.D."/>
            <person name="Fang Y."/>
            <person name="Donnelly M.J."/>
            <person name="Kadowaki T."/>
            <person name="McGarry J.W."/>
            <person name="Darby A.C."/>
            <person name="Makepeace B.L."/>
        </authorList>
    </citation>
    <scope>NUCLEOTIDE SEQUENCE [LARGE SCALE GENOMIC DNA]</scope>
    <source>
        <strain evidence="3">UoL-UT</strain>
    </source>
</reference>
<dbReference type="Pfam" id="PF01431">
    <property type="entry name" value="Peptidase_M13"/>
    <property type="match status" value="1"/>
</dbReference>
<dbReference type="InterPro" id="IPR024079">
    <property type="entry name" value="MetalloPept_cat_dom_sf"/>
</dbReference>
<dbReference type="Proteomes" id="UP000288716">
    <property type="component" value="Unassembled WGS sequence"/>
</dbReference>
<dbReference type="GO" id="GO:0004222">
    <property type="term" value="F:metalloendopeptidase activity"/>
    <property type="evidence" value="ECO:0007669"/>
    <property type="project" value="InterPro"/>
</dbReference>
<dbReference type="AlphaFoldDB" id="A0A443RZ29"/>
<evidence type="ECO:0000313" key="4">
    <source>
        <dbReference type="Proteomes" id="UP000288716"/>
    </source>
</evidence>
<protein>
    <recommendedName>
        <fullName evidence="2">Peptidase M13 C-terminal domain-containing protein</fullName>
    </recommendedName>
</protein>
<gene>
    <name evidence="3" type="ORF">B4U80_07963</name>
</gene>
<dbReference type="Gene3D" id="3.40.390.10">
    <property type="entry name" value="Collagenase (Catalytic Domain)"/>
    <property type="match status" value="1"/>
</dbReference>
<keyword evidence="4" id="KW-1185">Reference proteome</keyword>
<dbReference type="PANTHER" id="PTHR11733:SF167">
    <property type="entry name" value="FI17812P1-RELATED"/>
    <property type="match status" value="1"/>
</dbReference>
<feature type="domain" description="Peptidase M13 C-terminal" evidence="2">
    <location>
        <begin position="3"/>
        <end position="196"/>
    </location>
</feature>
<dbReference type="SUPFAM" id="SSF55486">
    <property type="entry name" value="Metalloproteases ('zincins'), catalytic domain"/>
    <property type="match status" value="1"/>
</dbReference>
<evidence type="ECO:0000313" key="3">
    <source>
        <dbReference type="EMBL" id="RWS20525.1"/>
    </source>
</evidence>
<evidence type="ECO:0000259" key="2">
    <source>
        <dbReference type="Pfam" id="PF01431"/>
    </source>
</evidence>
<proteinExistence type="inferred from homology"/>